<accession>A0A6J4L3Z4</accession>
<dbReference type="EMBL" id="CADCTR010001946">
    <property type="protein sequence ID" value="CAA9321662.1"/>
    <property type="molecule type" value="Genomic_DNA"/>
</dbReference>
<reference evidence="1" key="1">
    <citation type="submission" date="2020-02" db="EMBL/GenBank/DDBJ databases">
        <authorList>
            <person name="Meier V. D."/>
        </authorList>
    </citation>
    <scope>NUCLEOTIDE SEQUENCE</scope>
    <source>
        <strain evidence="1">AVDCRST_MAG93</strain>
    </source>
</reference>
<dbReference type="Pfam" id="PF13814">
    <property type="entry name" value="Replic_Relax"/>
    <property type="match status" value="1"/>
</dbReference>
<evidence type="ECO:0000313" key="1">
    <source>
        <dbReference type="EMBL" id="CAA9321662.1"/>
    </source>
</evidence>
<gene>
    <name evidence="1" type="ORF">AVDCRST_MAG93-5776</name>
</gene>
<dbReference type="AlphaFoldDB" id="A0A6J4L3Z4"/>
<protein>
    <recommendedName>
        <fullName evidence="2">Replication-relaxation</fullName>
    </recommendedName>
</protein>
<name>A0A6J4L3Z4_9CHLR</name>
<sequence>MSTKNGKDYRGEDVEREIVRMLWLFHFATTDQLCRLLWNDGARSSRRKLVLPLRRLYDMHMIWREPRRTSPGYRSHLNGRAASGWSYGLTETGRMWATEAMPELTSLRCTTREGYMHNPDRRTITHSTHHTEFCTRIIERLRGDTSTVAIFIETESTVLGNHLRMDGLVRLRLRHHAASVVGQPRDERMPWHVPWLPTLRAPALEGTFDATFAIEIDEGTESLPILEAKAQNYRRTFMHGMLTMQRMRTDGGAYDLSAEPWHLVLCPPNIDPAEAVAYFPIPVVVMNSETRLANVSRVWNRGWPNSEVRMTTWEHLGRARSLMSAHYLNQDEQWVDLLGNIHDER</sequence>
<evidence type="ECO:0008006" key="2">
    <source>
        <dbReference type="Google" id="ProtNLM"/>
    </source>
</evidence>
<proteinExistence type="predicted"/>
<organism evidence="1">
    <name type="scientific">uncultured Chloroflexia bacterium</name>
    <dbReference type="NCBI Taxonomy" id="1672391"/>
    <lineage>
        <taxon>Bacteria</taxon>
        <taxon>Bacillati</taxon>
        <taxon>Chloroflexota</taxon>
        <taxon>Chloroflexia</taxon>
        <taxon>environmental samples</taxon>
    </lineage>
</organism>
<dbReference type="InterPro" id="IPR025855">
    <property type="entry name" value="Replic_Relax"/>
</dbReference>